<organism evidence="3 4">
    <name type="scientific">Candidatus Yanofskybacteria bacterium RIFCSPHIGHO2_02_FULL_41_11</name>
    <dbReference type="NCBI Taxonomy" id="1802675"/>
    <lineage>
        <taxon>Bacteria</taxon>
        <taxon>Candidatus Yanofskyibacteriota</taxon>
    </lineage>
</organism>
<evidence type="ECO:0000256" key="1">
    <source>
        <dbReference type="SAM" id="Coils"/>
    </source>
</evidence>
<keyword evidence="2" id="KW-0472">Membrane</keyword>
<keyword evidence="2" id="KW-0812">Transmembrane</keyword>
<protein>
    <submittedName>
        <fullName evidence="3">Uncharacterized protein</fullName>
    </submittedName>
</protein>
<dbReference type="AlphaFoldDB" id="A0A1F8F681"/>
<feature type="coiled-coil region" evidence="1">
    <location>
        <begin position="41"/>
        <end position="83"/>
    </location>
</feature>
<dbReference type="EMBL" id="MGJP01000058">
    <property type="protein sequence ID" value="OGN08643.1"/>
    <property type="molecule type" value="Genomic_DNA"/>
</dbReference>
<keyword evidence="2" id="KW-1133">Transmembrane helix</keyword>
<evidence type="ECO:0000313" key="3">
    <source>
        <dbReference type="EMBL" id="OGN08643.1"/>
    </source>
</evidence>
<proteinExistence type="predicted"/>
<accession>A0A1F8F681</accession>
<comment type="caution">
    <text evidence="3">The sequence shown here is derived from an EMBL/GenBank/DDBJ whole genome shotgun (WGS) entry which is preliminary data.</text>
</comment>
<dbReference type="Proteomes" id="UP000177167">
    <property type="component" value="Unassembled WGS sequence"/>
</dbReference>
<evidence type="ECO:0000256" key="2">
    <source>
        <dbReference type="SAM" id="Phobius"/>
    </source>
</evidence>
<evidence type="ECO:0000313" key="4">
    <source>
        <dbReference type="Proteomes" id="UP000177167"/>
    </source>
</evidence>
<name>A0A1F8F681_9BACT</name>
<reference evidence="3 4" key="1">
    <citation type="journal article" date="2016" name="Nat. Commun.">
        <title>Thousands of microbial genomes shed light on interconnected biogeochemical processes in an aquifer system.</title>
        <authorList>
            <person name="Anantharaman K."/>
            <person name="Brown C.T."/>
            <person name="Hug L.A."/>
            <person name="Sharon I."/>
            <person name="Castelle C.J."/>
            <person name="Probst A.J."/>
            <person name="Thomas B.C."/>
            <person name="Singh A."/>
            <person name="Wilkins M.J."/>
            <person name="Karaoz U."/>
            <person name="Brodie E.L."/>
            <person name="Williams K.H."/>
            <person name="Hubbard S.S."/>
            <person name="Banfield J.F."/>
        </authorList>
    </citation>
    <scope>NUCLEOTIDE SEQUENCE [LARGE SCALE GENOMIC DNA]</scope>
</reference>
<sequence length="153" mass="17551">MRKVAKVDLVIVGLCGVIILASIFYLLPKTVVVTENEPIFVQEVEKEVQVQETVIQETNLERAKRLLVEDKRYKHSVKELEQKARDKGWNISKAIWTKNKDYVFFLEKLLSVKETVNTNGVEIVASNYFSVGPGYVYVDTEASIEEILVFLKK</sequence>
<gene>
    <name evidence="3" type="ORF">A3J46_03005</name>
</gene>
<feature type="transmembrane region" description="Helical" evidence="2">
    <location>
        <begin position="7"/>
        <end position="27"/>
    </location>
</feature>
<keyword evidence="1" id="KW-0175">Coiled coil</keyword>